<dbReference type="EMBL" id="GL833129">
    <property type="protein sequence ID" value="EGB08058.1"/>
    <property type="molecule type" value="Genomic_DNA"/>
</dbReference>
<organism evidence="3">
    <name type="scientific">Aureococcus anophagefferens</name>
    <name type="common">Harmful bloom alga</name>
    <dbReference type="NCBI Taxonomy" id="44056"/>
    <lineage>
        <taxon>Eukaryota</taxon>
        <taxon>Sar</taxon>
        <taxon>Stramenopiles</taxon>
        <taxon>Ochrophyta</taxon>
        <taxon>Pelagophyceae</taxon>
        <taxon>Pelagomonadales</taxon>
        <taxon>Pelagomonadaceae</taxon>
        <taxon>Aureococcus</taxon>
    </lineage>
</organism>
<dbReference type="RefSeq" id="XP_009037417.1">
    <property type="nucleotide sequence ID" value="XM_009039169.1"/>
</dbReference>
<dbReference type="InParanoid" id="F0YA59"/>
<dbReference type="Gene3D" id="3.90.550.10">
    <property type="entry name" value="Spore Coat Polysaccharide Biosynthesis Protein SpsA, Chain A"/>
    <property type="match status" value="1"/>
</dbReference>
<protein>
    <recommendedName>
        <fullName evidence="1">Glycosyltransferase 2-like domain-containing protein</fullName>
    </recommendedName>
</protein>
<proteinExistence type="predicted"/>
<reference evidence="2 3" key="1">
    <citation type="journal article" date="2011" name="Proc. Natl. Acad. Sci. U.S.A.">
        <title>Niche of harmful alga Aureococcus anophagefferens revealed through ecogenomics.</title>
        <authorList>
            <person name="Gobler C.J."/>
            <person name="Berry D.L."/>
            <person name="Dyhrman S.T."/>
            <person name="Wilhelm S.W."/>
            <person name="Salamov A."/>
            <person name="Lobanov A.V."/>
            <person name="Zhang Y."/>
            <person name="Collier J.L."/>
            <person name="Wurch L.L."/>
            <person name="Kustka A.B."/>
            <person name="Dill B.D."/>
            <person name="Shah M."/>
            <person name="VerBerkmoes N.C."/>
            <person name="Kuo A."/>
            <person name="Terry A."/>
            <person name="Pangilinan J."/>
            <person name="Lindquist E.A."/>
            <person name="Lucas S."/>
            <person name="Paulsen I.T."/>
            <person name="Hattenrath-Lehmann T.K."/>
            <person name="Talmage S.C."/>
            <person name="Walker E.A."/>
            <person name="Koch F."/>
            <person name="Burson A.M."/>
            <person name="Marcoval M.A."/>
            <person name="Tang Y.Z."/>
            <person name="Lecleir G.R."/>
            <person name="Coyne K.J."/>
            <person name="Berg G.M."/>
            <person name="Bertrand E.M."/>
            <person name="Saito M.A."/>
            <person name="Gladyshev V.N."/>
            <person name="Grigoriev I.V."/>
        </authorList>
    </citation>
    <scope>NUCLEOTIDE SEQUENCE [LARGE SCALE GENOMIC DNA]</scope>
    <source>
        <strain evidence="3">CCMP 1984</strain>
    </source>
</reference>
<dbReference type="CDD" id="cd00761">
    <property type="entry name" value="Glyco_tranf_GTA_type"/>
    <property type="match status" value="1"/>
</dbReference>
<dbReference type="OrthoDB" id="413041at2759"/>
<dbReference type="Proteomes" id="UP000002729">
    <property type="component" value="Unassembled WGS sequence"/>
</dbReference>
<evidence type="ECO:0000259" key="1">
    <source>
        <dbReference type="Pfam" id="PF00535"/>
    </source>
</evidence>
<sequence>MRIPEAIRAKPVSKLLRAWTKEYERRAPGADTAGLGLECDGSPLPLDAAIGSLAPGLRDAEETGDFAREPPDVDVTPLFATRRLLRIAERDGGARLGCATGGPCRVRRLPGSPPFPGFDARCAACFEARPAADFGGDAPELVSVVCPTTGDRASFHALLYANFARQERVPRRELVVFDTGAAPSPFFAALDDGRVRYVHSTNTKLGLGAKRNRCVELAAGAVVACFDDDNVYGPDYLRVMLAHLRHSGARCVCLVRWTTYSVADDAFYVEGAKWSGIHHLRSANGETLVYRKPDRESPVVGDVDEYPPDRNVDEDRVAMFTALSHDLDDTPANIFLHMEHGRNTVPADSWDNCVEFRTPLDGDRVAAPVRAALAAAASVVEAVARERAARGPTRARPFVPKQRKFAIGKAKC</sequence>
<dbReference type="KEGG" id="aaf:AURANDRAFT_64438"/>
<dbReference type="AlphaFoldDB" id="F0YA59"/>
<gene>
    <name evidence="2" type="ORF">AURANDRAFT_64438</name>
</gene>
<accession>F0YA59</accession>
<dbReference type="InterPro" id="IPR001173">
    <property type="entry name" value="Glyco_trans_2-like"/>
</dbReference>
<evidence type="ECO:0000313" key="3">
    <source>
        <dbReference type="Proteomes" id="UP000002729"/>
    </source>
</evidence>
<name>F0YA59_AURAN</name>
<evidence type="ECO:0000313" key="2">
    <source>
        <dbReference type="EMBL" id="EGB08058.1"/>
    </source>
</evidence>
<keyword evidence="3" id="KW-1185">Reference proteome</keyword>
<dbReference type="Pfam" id="PF00535">
    <property type="entry name" value="Glycos_transf_2"/>
    <property type="match status" value="1"/>
</dbReference>
<dbReference type="GeneID" id="20224829"/>
<dbReference type="SUPFAM" id="SSF53448">
    <property type="entry name" value="Nucleotide-diphospho-sugar transferases"/>
    <property type="match status" value="1"/>
</dbReference>
<dbReference type="InterPro" id="IPR029044">
    <property type="entry name" value="Nucleotide-diphossugar_trans"/>
</dbReference>
<feature type="domain" description="Glycosyltransferase 2-like" evidence="1">
    <location>
        <begin position="189"/>
        <end position="267"/>
    </location>
</feature>